<feature type="domain" description="Nucleoside phosphorylase" evidence="4">
    <location>
        <begin position="2"/>
        <end position="236"/>
    </location>
</feature>
<dbReference type="EC" id="2.4.2.44" evidence="3"/>
<name>K4KEI9_SIMAS</name>
<evidence type="ECO:0000256" key="1">
    <source>
        <dbReference type="ARBA" id="ARBA00022676"/>
    </source>
</evidence>
<dbReference type="GO" id="GO:0019509">
    <property type="term" value="P:L-methionine salvage from methylthioadenosine"/>
    <property type="evidence" value="ECO:0007669"/>
    <property type="project" value="TreeGrafter"/>
</dbReference>
<dbReference type="InterPro" id="IPR000845">
    <property type="entry name" value="Nucleoside_phosphorylase_d"/>
</dbReference>
<dbReference type="GO" id="GO:0017061">
    <property type="term" value="F:S-methyl-5-thioadenosine phosphorylase activity"/>
    <property type="evidence" value="ECO:0007669"/>
    <property type="project" value="InterPro"/>
</dbReference>
<dbReference type="InterPro" id="IPR010044">
    <property type="entry name" value="MTAP"/>
</dbReference>
<comment type="caution">
    <text evidence="3">Lacks conserved residue(s) required for the propagation of feature annotation.</text>
</comment>
<organism evidence="5 6">
    <name type="scientific">Simiduia agarivorans (strain DSM 21679 / JCM 13881 / BCRC 17597 / SA1)</name>
    <dbReference type="NCBI Taxonomy" id="1117647"/>
    <lineage>
        <taxon>Bacteria</taxon>
        <taxon>Pseudomonadati</taxon>
        <taxon>Pseudomonadota</taxon>
        <taxon>Gammaproteobacteria</taxon>
        <taxon>Cellvibrionales</taxon>
        <taxon>Cellvibrionaceae</taxon>
        <taxon>Simiduia</taxon>
    </lineage>
</organism>
<evidence type="ECO:0000313" key="5">
    <source>
        <dbReference type="EMBL" id="AFU97469.1"/>
    </source>
</evidence>
<keyword evidence="3" id="KW-0660">Purine salvage</keyword>
<dbReference type="HOGENOM" id="CLU_054456_0_2_6"/>
<dbReference type="PROSITE" id="PS01240">
    <property type="entry name" value="PNP_MTAP_2"/>
    <property type="match status" value="1"/>
</dbReference>
<dbReference type="Pfam" id="PF01048">
    <property type="entry name" value="PNP_UDP_1"/>
    <property type="match status" value="1"/>
</dbReference>
<evidence type="ECO:0000259" key="4">
    <source>
        <dbReference type="Pfam" id="PF01048"/>
    </source>
</evidence>
<sequence>MLAVIGGSGWEALPGFNPRGQHRPDTPYGEIAGDIVEGELAGRPLMFLSRHGQGHRLAPHRINYRANLWALKQLGAREILAINAVGGIGPDSGPGQLVCPDQLIDYTWGREQTFFADPVEHIEFADPFDTALRRRLLQGAKGAGIALVDGGVYGCTQGPRLETRAEIERLRRDGCTLVGMTAMPEAALARELGLAYVSLCISVNWAAGLSDLPITMDAILAVLAQSRTPVLTLISALAAAGSVTPE</sequence>
<feature type="binding site" evidence="3">
    <location>
        <begin position="204"/>
        <end position="206"/>
    </location>
    <ligand>
        <name>substrate</name>
    </ligand>
</feature>
<dbReference type="RefSeq" id="WP_015045642.1">
    <property type="nucleotide sequence ID" value="NC_018868.3"/>
</dbReference>
<dbReference type="AlphaFoldDB" id="K4KEI9"/>
<dbReference type="Proteomes" id="UP000000466">
    <property type="component" value="Chromosome"/>
</dbReference>
<feature type="site" description="Important for substrate specificity" evidence="3">
    <location>
        <position position="216"/>
    </location>
</feature>
<comment type="miscellaneous">
    <text evidence="3">Although this enzyme belongs to the family of MTA phosphorylases based on sequence homology, it has been shown that conserved amino acid substitutions in the substrate binding pocket convert the substrate specificity of this enzyme from 6-aminopurines to 6-oxopurines.</text>
</comment>
<dbReference type="GO" id="GO:0005829">
    <property type="term" value="C:cytosol"/>
    <property type="evidence" value="ECO:0007669"/>
    <property type="project" value="TreeGrafter"/>
</dbReference>
<dbReference type="STRING" id="1117647.M5M_01190"/>
<evidence type="ECO:0000313" key="6">
    <source>
        <dbReference type="Proteomes" id="UP000000466"/>
    </source>
</evidence>
<dbReference type="GO" id="GO:0006166">
    <property type="term" value="P:purine ribonucleoside salvage"/>
    <property type="evidence" value="ECO:0007669"/>
    <property type="project" value="UniProtKB-UniRule"/>
</dbReference>
<dbReference type="EMBL" id="CP003746">
    <property type="protein sequence ID" value="AFU97469.1"/>
    <property type="molecule type" value="Genomic_DNA"/>
</dbReference>
<reference evidence="5 6" key="1">
    <citation type="journal article" date="2013" name="Genome Announc.">
        <title>Complete genome sequence of Simiduia agarivorans SA1(T), a marine bacterium able to degrade a variety of polysaccharides.</title>
        <authorList>
            <person name="Lin S.Y."/>
            <person name="Shieh W.Y."/>
            <person name="Chen J.S."/>
            <person name="Tang S.L."/>
        </authorList>
    </citation>
    <scope>NUCLEOTIDE SEQUENCE [LARGE SCALE GENOMIC DNA]</scope>
    <source>
        <strain evidence="6">DSM 21679 / JCM 13881 / BCRC 17597 / SA1</strain>
    </source>
</reference>
<dbReference type="InterPro" id="IPR018099">
    <property type="entry name" value="Purine_phosphorylase-2_CS"/>
</dbReference>
<evidence type="ECO:0000256" key="3">
    <source>
        <dbReference type="HAMAP-Rule" id="MF_01963"/>
    </source>
</evidence>
<feature type="binding site" evidence="3">
    <location>
        <position position="181"/>
    </location>
    <ligand>
        <name>phosphate</name>
        <dbReference type="ChEBI" id="CHEBI:43474"/>
    </ligand>
</feature>
<feature type="binding site" evidence="3">
    <location>
        <begin position="50"/>
        <end position="51"/>
    </location>
    <ligand>
        <name>phosphate</name>
        <dbReference type="ChEBI" id="CHEBI:43474"/>
    </ligand>
</feature>
<dbReference type="OrthoDB" id="1523230at2"/>
<dbReference type="PANTHER" id="PTHR42679:SF2">
    <property type="entry name" value="S-METHYL-5'-THIOADENOSINE PHOSPHORYLASE"/>
    <property type="match status" value="1"/>
</dbReference>
<gene>
    <name evidence="5" type="ordered locus">M5M_01190</name>
</gene>
<dbReference type="KEGG" id="saga:M5M_01190"/>
<dbReference type="eggNOG" id="COG0005">
    <property type="taxonomic scope" value="Bacteria"/>
</dbReference>
<dbReference type="SUPFAM" id="SSF53167">
    <property type="entry name" value="Purine and uridine phosphorylases"/>
    <property type="match status" value="1"/>
</dbReference>
<dbReference type="Gene3D" id="3.40.50.1580">
    <property type="entry name" value="Nucleoside phosphorylase domain"/>
    <property type="match status" value="1"/>
</dbReference>
<dbReference type="HAMAP" id="MF_01963">
    <property type="entry name" value="MTAP"/>
    <property type="match status" value="1"/>
</dbReference>
<keyword evidence="1 3" id="KW-0328">Glycosyltransferase</keyword>
<feature type="binding site" evidence="3">
    <location>
        <position position="180"/>
    </location>
    <ligand>
        <name>substrate</name>
    </ligand>
</feature>
<feature type="site" description="Important for substrate specificity" evidence="3">
    <location>
        <position position="162"/>
    </location>
</feature>
<keyword evidence="6" id="KW-1185">Reference proteome</keyword>
<accession>K4KEI9</accession>
<dbReference type="UniPathway" id="UPA00606"/>
<dbReference type="CDD" id="cd09010">
    <property type="entry name" value="MTAP_SsMTAPII_like_MTIP"/>
    <property type="match status" value="1"/>
</dbReference>
<dbReference type="InterPro" id="IPR035994">
    <property type="entry name" value="Nucleoside_phosphorylase_sf"/>
</dbReference>
<feature type="binding site" evidence="3">
    <location>
        <position position="8"/>
    </location>
    <ligand>
        <name>phosphate</name>
        <dbReference type="ChEBI" id="CHEBI:43474"/>
    </ligand>
</feature>
<comment type="catalytic activity">
    <reaction evidence="3">
        <text>S-methyl-5'-thioinosine + phosphate = 5-(methylsulfanyl)-alpha-D-ribose 1-phosphate + hypoxanthine</text>
        <dbReference type="Rhea" id="RHEA:30643"/>
        <dbReference type="ChEBI" id="CHEBI:17368"/>
        <dbReference type="ChEBI" id="CHEBI:43474"/>
        <dbReference type="ChEBI" id="CHEBI:48595"/>
        <dbReference type="ChEBI" id="CHEBI:58533"/>
        <dbReference type="EC" id="2.4.2.44"/>
    </reaction>
</comment>
<dbReference type="PANTHER" id="PTHR42679">
    <property type="entry name" value="S-METHYL-5'-THIOADENOSINE PHOSPHORYLASE"/>
    <property type="match status" value="1"/>
</dbReference>
<proteinExistence type="inferred from homology"/>
<comment type="pathway">
    <text evidence="3">Purine metabolism; purine nucleoside salvage.</text>
</comment>
<dbReference type="NCBIfam" id="NF006599">
    <property type="entry name" value="PRK09136.1"/>
    <property type="match status" value="1"/>
</dbReference>
<comment type="similarity">
    <text evidence="3">Belongs to the PNP/MTAP phosphorylase family. MTAP subfamily.</text>
</comment>
<protein>
    <recommendedName>
        <fullName evidence="3">Probable S-methyl-5'-thioinosine phosphorylase</fullName>
        <ecNumber evidence="3">2.4.2.44</ecNumber>
    </recommendedName>
    <alternativeName>
        <fullName evidence="3">5'-methylthioinosine phosphorylase</fullName>
        <shortName evidence="3">MTI phosphorylase</shortName>
        <shortName evidence="3">MTIP</shortName>
    </alternativeName>
</protein>
<evidence type="ECO:0000256" key="2">
    <source>
        <dbReference type="ARBA" id="ARBA00022679"/>
    </source>
</evidence>
<comment type="function">
    <text evidence="3">Catalyzes the reversible phosphorylation of S-methyl-5'-thioinosine (MTI) to hypoxanthine and 5-methylthioribose-1-phosphate. Involved in the breakdown of S-methyl-5'-thioadenosine (MTA), a major by-product of polyamine biosynthesis. Catabolism of (MTA) occurs via deamination to MTI and phosphorolysis to hypoxanthine.</text>
</comment>
<keyword evidence="2 3" id="KW-0808">Transferase</keyword>
<comment type="subunit">
    <text evidence="3">Homotrimer.</text>
</comment>